<reference evidence="4 5" key="1">
    <citation type="submission" date="2018-07" db="EMBL/GenBank/DDBJ databases">
        <title>Genomic Encyclopedia of Type Strains, Phase IV (KMG-IV): sequencing the most valuable type-strain genomes for metagenomic binning, comparative biology and taxonomic classification.</title>
        <authorList>
            <person name="Goeker M."/>
        </authorList>
    </citation>
    <scope>NUCLEOTIDE SEQUENCE [LARGE SCALE GENOMIC DNA]</scope>
    <source>
        <strain evidence="4 5">DSM 26407</strain>
    </source>
</reference>
<feature type="binding site" evidence="2">
    <location>
        <position position="121"/>
    </location>
    <ligand>
        <name>substrate</name>
    </ligand>
</feature>
<feature type="binding site" evidence="2">
    <location>
        <position position="70"/>
    </location>
    <ligand>
        <name>CoA</name>
        <dbReference type="ChEBI" id="CHEBI:57287"/>
    </ligand>
</feature>
<dbReference type="OrthoDB" id="8526175at2"/>
<evidence type="ECO:0000313" key="5">
    <source>
        <dbReference type="Proteomes" id="UP000252707"/>
    </source>
</evidence>
<dbReference type="Pfam" id="PF22636">
    <property type="entry name" value="FlK"/>
    <property type="match status" value="1"/>
</dbReference>
<evidence type="ECO:0000313" key="4">
    <source>
        <dbReference type="EMBL" id="RCX24742.1"/>
    </source>
</evidence>
<dbReference type="RefSeq" id="WP_114281193.1">
    <property type="nucleotide sequence ID" value="NZ_QPJY01000016.1"/>
</dbReference>
<organism evidence="4 5">
    <name type="scientific">Thioalbus denitrificans</name>
    <dbReference type="NCBI Taxonomy" id="547122"/>
    <lineage>
        <taxon>Bacteria</taxon>
        <taxon>Pseudomonadati</taxon>
        <taxon>Pseudomonadota</taxon>
        <taxon>Gammaproteobacteria</taxon>
        <taxon>Chromatiales</taxon>
        <taxon>Ectothiorhodospiraceae</taxon>
        <taxon>Thioalbus</taxon>
    </lineage>
</organism>
<dbReference type="AlphaFoldDB" id="A0A369BSV4"/>
<sequence>MKESLRPGIEYEHRFTVTDAKTVPALYPEAPEFQAMPAVFATGFMVGFLEWACIRAVNPHLDWPAEQTVGTHVDVSHTAATPAGFEVTAKVRLVEVDGRRLVFEVEAHDGVDLITKGTHERFVIDSRRFGERLARKAGGGDGA</sequence>
<dbReference type="InterPro" id="IPR054485">
    <property type="entry name" value="FlK-like_dom"/>
</dbReference>
<feature type="domain" description="Fluoroacetyl-CoA-specific thioesterase-like" evidence="3">
    <location>
        <begin position="34"/>
        <end position="126"/>
    </location>
</feature>
<dbReference type="PANTHER" id="PTHR36934">
    <property type="entry name" value="BLR0278 PROTEIN"/>
    <property type="match status" value="1"/>
</dbReference>
<protein>
    <submittedName>
        <fullName evidence="4">Thioesterase superfamily protein</fullName>
    </submittedName>
</protein>
<accession>A0A369BSV4</accession>
<feature type="active site" evidence="1">
    <location>
        <position position="50"/>
    </location>
</feature>
<dbReference type="SUPFAM" id="SSF54637">
    <property type="entry name" value="Thioesterase/thiol ester dehydrase-isomerase"/>
    <property type="match status" value="1"/>
</dbReference>
<dbReference type="PANTHER" id="PTHR36934:SF1">
    <property type="entry name" value="THIOESTERASE DOMAIN-CONTAINING PROTEIN"/>
    <property type="match status" value="1"/>
</dbReference>
<dbReference type="InterPro" id="IPR029069">
    <property type="entry name" value="HotDog_dom_sf"/>
</dbReference>
<comment type="caution">
    <text evidence="4">The sequence shown here is derived from an EMBL/GenBank/DDBJ whole genome shotgun (WGS) entry which is preliminary data.</text>
</comment>
<dbReference type="EMBL" id="QPJY01000016">
    <property type="protein sequence ID" value="RCX24742.1"/>
    <property type="molecule type" value="Genomic_DNA"/>
</dbReference>
<dbReference type="Proteomes" id="UP000252707">
    <property type="component" value="Unassembled WGS sequence"/>
</dbReference>
<evidence type="ECO:0000256" key="2">
    <source>
        <dbReference type="PIRSR" id="PIRSR014972-2"/>
    </source>
</evidence>
<dbReference type="Gene3D" id="3.10.129.10">
    <property type="entry name" value="Hotdog Thioesterase"/>
    <property type="match status" value="1"/>
</dbReference>
<feature type="active site" evidence="1">
    <location>
        <position position="77"/>
    </location>
</feature>
<name>A0A369BSV4_9GAMM</name>
<feature type="binding site" evidence="2">
    <location>
        <position position="70"/>
    </location>
    <ligand>
        <name>substrate</name>
    </ligand>
</feature>
<feature type="active site" evidence="1">
    <location>
        <position position="42"/>
    </location>
</feature>
<proteinExistence type="predicted"/>
<evidence type="ECO:0000256" key="1">
    <source>
        <dbReference type="PIRSR" id="PIRSR014972-1"/>
    </source>
</evidence>
<gene>
    <name evidence="4" type="ORF">DFQ59_11627</name>
</gene>
<evidence type="ECO:0000259" key="3">
    <source>
        <dbReference type="Pfam" id="PF22636"/>
    </source>
</evidence>
<dbReference type="PIRSF" id="PIRSF014972">
    <property type="entry name" value="FlK"/>
    <property type="match status" value="1"/>
</dbReference>
<dbReference type="InterPro" id="IPR025540">
    <property type="entry name" value="FlK"/>
</dbReference>
<keyword evidence="5" id="KW-1185">Reference proteome</keyword>